<gene>
    <name evidence="2" type="ORF">JXQ802_LOCUS19293</name>
</gene>
<accession>A0A814PAT3</accession>
<dbReference type="InterPro" id="IPR015942">
    <property type="entry name" value="Asp/Glu/hydantoin_racemase"/>
</dbReference>
<evidence type="ECO:0008006" key="4">
    <source>
        <dbReference type="Google" id="ProtNLM"/>
    </source>
</evidence>
<dbReference type="InterPro" id="IPR052186">
    <property type="entry name" value="Hydantoin_racemase-like"/>
</dbReference>
<proteinExistence type="inferred from homology"/>
<dbReference type="PANTHER" id="PTHR28047">
    <property type="entry name" value="PROTEIN DCG1"/>
    <property type="match status" value="1"/>
</dbReference>
<dbReference type="Proteomes" id="UP000663870">
    <property type="component" value="Unassembled WGS sequence"/>
</dbReference>
<dbReference type="GO" id="GO:0047661">
    <property type="term" value="F:amino-acid racemase activity"/>
    <property type="evidence" value="ECO:0007669"/>
    <property type="project" value="InterPro"/>
</dbReference>
<dbReference type="PANTHER" id="PTHR28047:SF5">
    <property type="entry name" value="PROTEIN DCG1"/>
    <property type="match status" value="1"/>
</dbReference>
<comment type="similarity">
    <text evidence="1">Belongs to the HyuE racemase family.</text>
</comment>
<dbReference type="EMBL" id="CAJNOL010000526">
    <property type="protein sequence ID" value="CAF1102796.1"/>
    <property type="molecule type" value="Genomic_DNA"/>
</dbReference>
<dbReference type="InterPro" id="IPR053714">
    <property type="entry name" value="Iso_Racemase_Enz_sf"/>
</dbReference>
<sequence length="245" mass="26199">MLASPTSPSNTQTKILLINPNSSSSMTSTAMKALIGLENFSSNQVDQFTASSVAPSEITSFTTEVISAAACIHNLIPLLEQYDGFLVACFSEHPLVEMLREHTDKPVVGIMEASLVHATFLGHRFGILTTNKEWEPLLAKSIHHLALDHRCGGIKATNISPASLECVGQDIVNAAMSEAIRELVEKNGCDVMILGCAGMSGLESIVEQIVMNIGSKVAVVDAVVAGYEILLGLVAVQKRGRRQIL</sequence>
<dbReference type="Gene3D" id="3.40.50.12500">
    <property type="match status" value="1"/>
</dbReference>
<reference evidence="2" key="1">
    <citation type="submission" date="2021-02" db="EMBL/GenBank/DDBJ databases">
        <authorList>
            <person name="Nowell W R."/>
        </authorList>
    </citation>
    <scope>NUCLEOTIDE SEQUENCE</scope>
</reference>
<comment type="caution">
    <text evidence="2">The sequence shown here is derived from an EMBL/GenBank/DDBJ whole genome shotgun (WGS) entry which is preliminary data.</text>
</comment>
<evidence type="ECO:0000313" key="3">
    <source>
        <dbReference type="Proteomes" id="UP000663870"/>
    </source>
</evidence>
<dbReference type="Pfam" id="PF01177">
    <property type="entry name" value="Asp_Glu_race"/>
    <property type="match status" value="1"/>
</dbReference>
<protein>
    <recommendedName>
        <fullName evidence="4">Hydantoin racemase</fullName>
    </recommendedName>
</protein>
<keyword evidence="3" id="KW-1185">Reference proteome</keyword>
<evidence type="ECO:0000313" key="2">
    <source>
        <dbReference type="EMBL" id="CAF1102796.1"/>
    </source>
</evidence>
<name>A0A814PAT3_9BILA</name>
<evidence type="ECO:0000256" key="1">
    <source>
        <dbReference type="ARBA" id="ARBA00038414"/>
    </source>
</evidence>
<dbReference type="AlphaFoldDB" id="A0A814PAT3"/>
<organism evidence="2 3">
    <name type="scientific">Rotaria sordida</name>
    <dbReference type="NCBI Taxonomy" id="392033"/>
    <lineage>
        <taxon>Eukaryota</taxon>
        <taxon>Metazoa</taxon>
        <taxon>Spiralia</taxon>
        <taxon>Gnathifera</taxon>
        <taxon>Rotifera</taxon>
        <taxon>Eurotatoria</taxon>
        <taxon>Bdelloidea</taxon>
        <taxon>Philodinida</taxon>
        <taxon>Philodinidae</taxon>
        <taxon>Rotaria</taxon>
    </lineage>
</organism>